<evidence type="ECO:0000313" key="3">
    <source>
        <dbReference type="EMBL" id="MBA9054823.1"/>
    </source>
</evidence>
<proteinExistence type="predicted"/>
<dbReference type="AlphaFoldDB" id="A0A7W3RMV7"/>
<dbReference type="GeneID" id="93975284"/>
<feature type="chain" id="PRO_5031204899" description="Calcium-binding protein" evidence="2">
    <location>
        <begin position="29"/>
        <end position="284"/>
    </location>
</feature>
<gene>
    <name evidence="3" type="ORF">HDA42_004001</name>
</gene>
<keyword evidence="2" id="KW-0732">Signal</keyword>
<evidence type="ECO:0008006" key="5">
    <source>
        <dbReference type="Google" id="ProtNLM"/>
    </source>
</evidence>
<sequence>MRIRASLAAVTMSGAVALTALLAPAAQAADSPKIPQGFTSKPSVGRNAPADEKQGDIQITKVTDNANKDVVVGLGKKTFNIYVTATAPSGIYTADAMLWHGTSLDSDVDGVLYTDTGDTNATCDNWSATSATCKITITAVPGTDLYDSALNGKWNVSVLAVANNGDYVETDVYKNRWVKRAASFSGFNAAPEPVTKGKTITVTGTLNRASWSYMKYYGYGSQSVQLQFKPANSSTYSTVKTIKSSSTGYLKTTVTASVDGTWRFHYAGNANSSVADAYDYVDVR</sequence>
<dbReference type="RefSeq" id="WP_128790915.1">
    <property type="nucleotide sequence ID" value="NZ_BAAAHW010000004.1"/>
</dbReference>
<evidence type="ECO:0000256" key="2">
    <source>
        <dbReference type="SAM" id="SignalP"/>
    </source>
</evidence>
<evidence type="ECO:0000313" key="4">
    <source>
        <dbReference type="Proteomes" id="UP000577386"/>
    </source>
</evidence>
<dbReference type="Proteomes" id="UP000577386">
    <property type="component" value="Unassembled WGS sequence"/>
</dbReference>
<protein>
    <recommendedName>
        <fullName evidence="5">Calcium-binding protein</fullName>
    </recommendedName>
</protein>
<dbReference type="EMBL" id="JACJIJ010000002">
    <property type="protein sequence ID" value="MBA9054823.1"/>
    <property type="molecule type" value="Genomic_DNA"/>
</dbReference>
<feature type="signal peptide" evidence="2">
    <location>
        <begin position="1"/>
        <end position="28"/>
    </location>
</feature>
<name>A0A7W3RMV7_STRMR</name>
<reference evidence="3 4" key="1">
    <citation type="submission" date="2020-08" db="EMBL/GenBank/DDBJ databases">
        <title>Sequencing the genomes of 1000 actinobacteria strains.</title>
        <authorList>
            <person name="Klenk H.-P."/>
        </authorList>
    </citation>
    <scope>NUCLEOTIDE SEQUENCE [LARGE SCALE GENOMIC DNA]</scope>
    <source>
        <strain evidence="3 4">DSM 41827</strain>
    </source>
</reference>
<evidence type="ECO:0000256" key="1">
    <source>
        <dbReference type="SAM" id="MobiDB-lite"/>
    </source>
</evidence>
<keyword evidence="4" id="KW-1185">Reference proteome</keyword>
<feature type="region of interest" description="Disordered" evidence="1">
    <location>
        <begin position="31"/>
        <end position="54"/>
    </location>
</feature>
<comment type="caution">
    <text evidence="3">The sequence shown here is derived from an EMBL/GenBank/DDBJ whole genome shotgun (WGS) entry which is preliminary data.</text>
</comment>
<accession>A0A7W3RMV7</accession>
<organism evidence="3 4">
    <name type="scientific">Streptomyces murinus</name>
    <dbReference type="NCBI Taxonomy" id="33900"/>
    <lineage>
        <taxon>Bacteria</taxon>
        <taxon>Bacillati</taxon>
        <taxon>Actinomycetota</taxon>
        <taxon>Actinomycetes</taxon>
        <taxon>Kitasatosporales</taxon>
        <taxon>Streptomycetaceae</taxon>
        <taxon>Streptomyces</taxon>
    </lineage>
</organism>